<feature type="transmembrane region" description="Helical" evidence="8">
    <location>
        <begin position="155"/>
        <end position="179"/>
    </location>
</feature>
<dbReference type="RefSeq" id="XP_067691234.1">
    <property type="nucleotide sequence ID" value="XM_067835863.1"/>
</dbReference>
<evidence type="ECO:0000256" key="7">
    <source>
        <dbReference type="ARBA" id="ARBA00023136"/>
    </source>
</evidence>
<evidence type="ECO:0000313" key="11">
    <source>
        <dbReference type="Proteomes" id="UP000674179"/>
    </source>
</evidence>
<keyword evidence="3 8" id="KW-0812">Transmembrane</keyword>
<proteinExistence type="inferred from homology"/>
<keyword evidence="6 8" id="KW-1133">Transmembrane helix</keyword>
<evidence type="ECO:0000256" key="1">
    <source>
        <dbReference type="ARBA" id="ARBA00004477"/>
    </source>
</evidence>
<accession>A0A836HAE6</accession>
<feature type="transmembrane region" description="Helical" evidence="8">
    <location>
        <begin position="122"/>
        <end position="149"/>
    </location>
</feature>
<dbReference type="GeneID" id="94171373"/>
<dbReference type="GO" id="GO:0033619">
    <property type="term" value="P:membrane protein proteolysis"/>
    <property type="evidence" value="ECO:0007669"/>
    <property type="project" value="TreeGrafter"/>
</dbReference>
<sequence length="337" mass="36652">MSQVYIALTCLATCAVAAVAAGALRCRKALMKGTYDIAIQADEALQMPLSGSLVLFTIYVSLRFVPKEYFNILTSLYLSAMSIFALHIFVKGYVKPNILTGLICLGVGCASFFAQNWIASNALAFSIAVTVLECLPVSGFTTSFILLIGLFFYDIFWVFGSDVMLIVATGIDGPIKLVFPQTIFGDHSKKSLLGLGDVIVPGFFICQTLVFSKDYVKRGSVYFITSMIAYALSLANTMAVMMIFQHGQPALLFIVPWLLVTFSAVAVYNGDVKAAWNFDILSVFATSSEKSAEGEPHEQEASLSQLVWEAVLDLFGFAEEEAAKIAATAELEKKKES</sequence>
<evidence type="ECO:0000256" key="2">
    <source>
        <dbReference type="ARBA" id="ARBA00006859"/>
    </source>
</evidence>
<feature type="transmembrane region" description="Helical" evidence="8">
    <location>
        <begin position="44"/>
        <end position="62"/>
    </location>
</feature>
<keyword evidence="5" id="KW-0256">Endoplasmic reticulum</keyword>
<feature type="transmembrane region" description="Helical" evidence="8">
    <location>
        <begin position="96"/>
        <end position="115"/>
    </location>
</feature>
<comment type="caution">
    <text evidence="10">The sequence shown here is derived from an EMBL/GenBank/DDBJ whole genome shotgun (WGS) entry which is preliminary data.</text>
</comment>
<dbReference type="AlphaFoldDB" id="A0A836HAE6"/>
<feature type="transmembrane region" description="Helical" evidence="8">
    <location>
        <begin position="69"/>
        <end position="90"/>
    </location>
</feature>
<evidence type="ECO:0000256" key="4">
    <source>
        <dbReference type="ARBA" id="ARBA00022801"/>
    </source>
</evidence>
<evidence type="ECO:0000313" key="10">
    <source>
        <dbReference type="EMBL" id="KAG5474041.1"/>
    </source>
</evidence>
<feature type="signal peptide" evidence="9">
    <location>
        <begin position="1"/>
        <end position="17"/>
    </location>
</feature>
<dbReference type="SMART" id="SM00730">
    <property type="entry name" value="PSN"/>
    <property type="match status" value="1"/>
</dbReference>
<keyword evidence="11" id="KW-1185">Reference proteome</keyword>
<evidence type="ECO:0008006" key="12">
    <source>
        <dbReference type="Google" id="ProtNLM"/>
    </source>
</evidence>
<keyword evidence="7 8" id="KW-0472">Membrane</keyword>
<dbReference type="GO" id="GO:0098553">
    <property type="term" value="C:lumenal side of endoplasmic reticulum membrane"/>
    <property type="evidence" value="ECO:0007669"/>
    <property type="project" value="TreeGrafter"/>
</dbReference>
<gene>
    <name evidence="10" type="ORF">CUR178_04152</name>
</gene>
<evidence type="ECO:0000256" key="8">
    <source>
        <dbReference type="SAM" id="Phobius"/>
    </source>
</evidence>
<dbReference type="OrthoDB" id="29661at2759"/>
<dbReference type="PANTHER" id="PTHR12174:SF23">
    <property type="entry name" value="MINOR HISTOCOMPATIBILITY ANTIGEN H13"/>
    <property type="match status" value="1"/>
</dbReference>
<dbReference type="PANTHER" id="PTHR12174">
    <property type="entry name" value="SIGNAL PEPTIDE PEPTIDASE"/>
    <property type="match status" value="1"/>
</dbReference>
<reference evidence="10 11" key="1">
    <citation type="submission" date="2021-02" db="EMBL/GenBank/DDBJ databases">
        <title>Leishmania (Mundinia) enrietti genome sequencing and assembly.</title>
        <authorList>
            <person name="Almutairi H."/>
            <person name="Gatherer D."/>
        </authorList>
    </citation>
    <scope>NUCLEOTIDE SEQUENCE [LARGE SCALE GENOMIC DNA]</scope>
    <source>
        <strain evidence="10">CUR178</strain>
    </source>
</reference>
<dbReference type="EMBL" id="JAFHKP010000029">
    <property type="protein sequence ID" value="KAG5474041.1"/>
    <property type="molecule type" value="Genomic_DNA"/>
</dbReference>
<feature type="chain" id="PRO_5032465406" description="Signal peptide peptidase" evidence="9">
    <location>
        <begin position="18"/>
        <end position="337"/>
    </location>
</feature>
<name>A0A836HAE6_LEIEN</name>
<keyword evidence="4" id="KW-0378">Hydrolase</keyword>
<feature type="transmembrane region" description="Helical" evidence="8">
    <location>
        <begin position="222"/>
        <end position="244"/>
    </location>
</feature>
<feature type="transmembrane region" description="Helical" evidence="8">
    <location>
        <begin position="251"/>
        <end position="268"/>
    </location>
</feature>
<evidence type="ECO:0000256" key="5">
    <source>
        <dbReference type="ARBA" id="ARBA00022824"/>
    </source>
</evidence>
<keyword evidence="9" id="KW-0732">Signal</keyword>
<comment type="subcellular location">
    <subcellularLocation>
        <location evidence="1">Endoplasmic reticulum membrane</location>
        <topology evidence="1">Multi-pass membrane protein</topology>
    </subcellularLocation>
</comment>
<dbReference type="InterPro" id="IPR007369">
    <property type="entry name" value="Peptidase_A22B_SPP"/>
</dbReference>
<dbReference type="GO" id="GO:0042500">
    <property type="term" value="F:aspartic endopeptidase activity, intramembrane cleaving"/>
    <property type="evidence" value="ECO:0007669"/>
    <property type="project" value="InterPro"/>
</dbReference>
<feature type="transmembrane region" description="Helical" evidence="8">
    <location>
        <begin position="191"/>
        <end position="210"/>
    </location>
</feature>
<dbReference type="InterPro" id="IPR006639">
    <property type="entry name" value="Preselin/SPP"/>
</dbReference>
<evidence type="ECO:0000256" key="3">
    <source>
        <dbReference type="ARBA" id="ARBA00022692"/>
    </source>
</evidence>
<protein>
    <recommendedName>
        <fullName evidence="12">Signal peptide peptidase</fullName>
    </recommendedName>
</protein>
<dbReference type="KEGG" id="lenr:94171373"/>
<comment type="similarity">
    <text evidence="2">Belongs to the peptidase A22B family.</text>
</comment>
<dbReference type="Pfam" id="PF04258">
    <property type="entry name" value="Peptidase_A22B"/>
    <property type="match status" value="1"/>
</dbReference>
<evidence type="ECO:0000256" key="9">
    <source>
        <dbReference type="SAM" id="SignalP"/>
    </source>
</evidence>
<evidence type="ECO:0000256" key="6">
    <source>
        <dbReference type="ARBA" id="ARBA00022989"/>
    </source>
</evidence>
<dbReference type="Proteomes" id="UP000674179">
    <property type="component" value="Chromosome 29"/>
</dbReference>
<dbReference type="GO" id="GO:0006465">
    <property type="term" value="P:signal peptide processing"/>
    <property type="evidence" value="ECO:0007669"/>
    <property type="project" value="TreeGrafter"/>
</dbReference>
<organism evidence="10 11">
    <name type="scientific">Leishmania enriettii</name>
    <dbReference type="NCBI Taxonomy" id="5663"/>
    <lineage>
        <taxon>Eukaryota</taxon>
        <taxon>Discoba</taxon>
        <taxon>Euglenozoa</taxon>
        <taxon>Kinetoplastea</taxon>
        <taxon>Metakinetoplastina</taxon>
        <taxon>Trypanosomatida</taxon>
        <taxon>Trypanosomatidae</taxon>
        <taxon>Leishmaniinae</taxon>
        <taxon>Leishmania</taxon>
    </lineage>
</organism>
<dbReference type="GO" id="GO:0098554">
    <property type="term" value="C:cytoplasmic side of endoplasmic reticulum membrane"/>
    <property type="evidence" value="ECO:0007669"/>
    <property type="project" value="TreeGrafter"/>
</dbReference>